<proteinExistence type="predicted"/>
<name>A0AAU7Q9T6_9GAMM</name>
<sequence>MTYILDANIFIEAQNTYYCLDVCPGFWDFLGERFSTGELISIRNVYDEIAYKDEYIFDWLKDRKSFFGSVDDEQTQIYFGQVVNYVQKEYTSRKSNNPNINIFLGGADPWLIAKAKALSATLVTHEIKAGLGSYKPKIPDVCENFGVSTIRTNDLLRSLQIRFILEKKA</sequence>
<dbReference type="InterPro" id="IPR016541">
    <property type="entry name" value="UCP008505"/>
</dbReference>
<dbReference type="Pfam" id="PF14367">
    <property type="entry name" value="DUF4411"/>
    <property type="match status" value="1"/>
</dbReference>
<evidence type="ECO:0000313" key="1">
    <source>
        <dbReference type="EMBL" id="XBS69909.1"/>
    </source>
</evidence>
<accession>A0AAU7Q9T6</accession>
<dbReference type="EMBL" id="CP157947">
    <property type="protein sequence ID" value="XBS69909.1"/>
    <property type="molecule type" value="Genomic_DNA"/>
</dbReference>
<gene>
    <name evidence="1" type="ORF">ABK905_00525</name>
</gene>
<organism evidence="1">
    <name type="scientific">Acerihabitans sp. KWT182</name>
    <dbReference type="NCBI Taxonomy" id="3157919"/>
    <lineage>
        <taxon>Bacteria</taxon>
        <taxon>Pseudomonadati</taxon>
        <taxon>Pseudomonadota</taxon>
        <taxon>Gammaproteobacteria</taxon>
        <taxon>Enterobacterales</taxon>
        <taxon>Pectobacteriaceae</taxon>
        <taxon>Acerihabitans</taxon>
    </lineage>
</organism>
<reference evidence="1" key="1">
    <citation type="submission" date="2024-06" db="EMBL/GenBank/DDBJ databases">
        <authorList>
            <person name="Coelho C."/>
            <person name="Bento M."/>
            <person name="Garcia E."/>
            <person name="Camelo A."/>
            <person name="Brandao I."/>
            <person name="Espirito Santo C."/>
            <person name="Trovao J."/>
            <person name="Verissimo A."/>
            <person name="Costa J."/>
            <person name="Tiago I."/>
        </authorList>
    </citation>
    <scope>NUCLEOTIDE SEQUENCE</scope>
    <source>
        <strain evidence="1">KWT182</strain>
    </source>
</reference>
<protein>
    <submittedName>
        <fullName evidence="1">DUF4411 family protein</fullName>
    </submittedName>
</protein>
<dbReference type="AlphaFoldDB" id="A0AAU7Q9T6"/>